<dbReference type="Gene3D" id="2.70.160.11">
    <property type="entry name" value="Hnrnp arginine n-methyltransferase1"/>
    <property type="match status" value="1"/>
</dbReference>
<dbReference type="InterPro" id="IPR025799">
    <property type="entry name" value="Arg_MeTrfase"/>
</dbReference>
<accession>A0ABQ9IGQ7</accession>
<dbReference type="SUPFAM" id="SSF53335">
    <property type="entry name" value="S-adenosyl-L-methionine-dependent methyltransferases"/>
    <property type="match status" value="1"/>
</dbReference>
<evidence type="ECO:0000256" key="1">
    <source>
        <dbReference type="ARBA" id="ARBA00022691"/>
    </source>
</evidence>
<dbReference type="EMBL" id="JARBHB010000001">
    <property type="protein sequence ID" value="KAJ8895536.1"/>
    <property type="molecule type" value="Genomic_DNA"/>
</dbReference>
<evidence type="ECO:0000259" key="2">
    <source>
        <dbReference type="Pfam" id="PF17286"/>
    </source>
</evidence>
<organism evidence="3 4">
    <name type="scientific">Dryococelus australis</name>
    <dbReference type="NCBI Taxonomy" id="614101"/>
    <lineage>
        <taxon>Eukaryota</taxon>
        <taxon>Metazoa</taxon>
        <taxon>Ecdysozoa</taxon>
        <taxon>Arthropoda</taxon>
        <taxon>Hexapoda</taxon>
        <taxon>Insecta</taxon>
        <taxon>Pterygota</taxon>
        <taxon>Neoptera</taxon>
        <taxon>Polyneoptera</taxon>
        <taxon>Phasmatodea</taxon>
        <taxon>Verophasmatodea</taxon>
        <taxon>Anareolatae</taxon>
        <taxon>Phasmatidae</taxon>
        <taxon>Eurycanthinae</taxon>
        <taxon>Dryococelus</taxon>
    </lineage>
</organism>
<reference evidence="3 4" key="1">
    <citation type="submission" date="2023-02" db="EMBL/GenBank/DDBJ databases">
        <title>LHISI_Scaffold_Assembly.</title>
        <authorList>
            <person name="Stuart O.P."/>
            <person name="Cleave R."/>
            <person name="Magrath M.J.L."/>
            <person name="Mikheyev A.S."/>
        </authorList>
    </citation>
    <scope>NUCLEOTIDE SEQUENCE [LARGE SCALE GENOMIC DNA]</scope>
    <source>
        <strain evidence="3">Daus_M_001</strain>
        <tissue evidence="3">Leg muscle</tissue>
    </source>
</reference>
<dbReference type="PANTHER" id="PTHR10738:SF0">
    <property type="entry name" value="PROTEIN ARGININE N-METHYLTRANSFERASE 5"/>
    <property type="match status" value="1"/>
</dbReference>
<keyword evidence="4" id="KW-1185">Reference proteome</keyword>
<evidence type="ECO:0000313" key="3">
    <source>
        <dbReference type="EMBL" id="KAJ8895536.1"/>
    </source>
</evidence>
<name>A0ABQ9IGQ7_9NEOP</name>
<dbReference type="PANTHER" id="PTHR10738">
    <property type="entry name" value="PROTEIN ARGININE N-METHYLTRANSFERASE 5"/>
    <property type="match status" value="1"/>
</dbReference>
<dbReference type="InterPro" id="IPR035248">
    <property type="entry name" value="PRMT5_C"/>
</dbReference>
<evidence type="ECO:0000313" key="4">
    <source>
        <dbReference type="Proteomes" id="UP001159363"/>
    </source>
</evidence>
<comment type="caution">
    <text evidence="3">The sequence shown here is derived from an EMBL/GenBank/DDBJ whole genome shotgun (WGS) entry which is preliminary data.</text>
</comment>
<dbReference type="Proteomes" id="UP001159363">
    <property type="component" value="Chromosome 1"/>
</dbReference>
<keyword evidence="1" id="KW-0949">S-adenosyl-L-methionine</keyword>
<feature type="domain" description="PRMT5 oligomerisation" evidence="2">
    <location>
        <begin position="24"/>
        <end position="72"/>
    </location>
</feature>
<protein>
    <recommendedName>
        <fullName evidence="2">PRMT5 oligomerisation domain-containing protein</fullName>
    </recommendedName>
</protein>
<proteinExistence type="predicted"/>
<dbReference type="Pfam" id="PF17286">
    <property type="entry name" value="PRMT5_C"/>
    <property type="match status" value="1"/>
</dbReference>
<dbReference type="InterPro" id="IPR029063">
    <property type="entry name" value="SAM-dependent_MTases_sf"/>
</dbReference>
<sequence length="74" mass="8499">MYPAISSAELQPGYASVIRKDSYREPVHLQPGDDVTVHFWRLCNKKNVWYEWCISKPIPGPIHNPNGRSYTIGL</sequence>
<gene>
    <name evidence="3" type="ORF">PR048_000872</name>
</gene>